<evidence type="ECO:0000256" key="5">
    <source>
        <dbReference type="ARBA" id="ARBA00023002"/>
    </source>
</evidence>
<dbReference type="InterPro" id="IPR012348">
    <property type="entry name" value="RNR-like"/>
</dbReference>
<dbReference type="InterPro" id="IPR009078">
    <property type="entry name" value="Ferritin-like_SF"/>
</dbReference>
<keyword evidence="6" id="KW-0408">Iron</keyword>
<dbReference type="PROSITE" id="PS00368">
    <property type="entry name" value="RIBORED_SMALL"/>
    <property type="match status" value="1"/>
</dbReference>
<dbReference type="GO" id="GO:0009263">
    <property type="term" value="P:deoxyribonucleotide biosynthetic process"/>
    <property type="evidence" value="ECO:0007669"/>
    <property type="project" value="InterPro"/>
</dbReference>
<organism evidence="7 8">
    <name type="scientific">Serratia phage Muldoon</name>
    <dbReference type="NCBI Taxonomy" id="2601678"/>
    <lineage>
        <taxon>Viruses</taxon>
        <taxon>Duplodnaviria</taxon>
        <taxon>Heunggongvirae</taxon>
        <taxon>Uroviricota</taxon>
        <taxon>Caudoviricetes</taxon>
        <taxon>Muldoonvirus</taxon>
        <taxon>Muldoonvirus muldoon</taxon>
    </lineage>
</organism>
<gene>
    <name evidence="7" type="ORF">CPT_Muldoon_228</name>
</gene>
<dbReference type="InterPro" id="IPR030475">
    <property type="entry name" value="RNR_small_AS"/>
</dbReference>
<accession>A0A5P8PHN4</accession>
<name>A0A5P8PHN4_9CAUD</name>
<sequence>MSVFNRSVVDHHSEPMFLGSDTGVARYDDPKHVKFEKLTEKQLSFFWRPEEVDVSKDRVQFQKMSENDQGIFTNNLKYQTLLDSVQGRAPAIAFADICSDVGLETWIQTWTFSETIHSRSYTHIMRNVYADPAKEFETIVLNPAIMKRAEAVSKYYDDLDDRKFEYNYILRNIADHTEEELARAKYKLMCAIYLCMHSVNALEAIRFYVSFACTFNFHKNHEGIMEGNSKIMKFIARDEQLHLQGTQYIVKYLQSGAEGPEWQKVTKDCEAEAAKIFLDAAAQEKEWIDYLFRNGTTRGLNHEMLYNFVDYLTYSRMNDAGLPHDLKPQRHPIPWVRHYLNTEAVQVAPQEVELSNYLTGQIDQDVEDDDFQQFNRYL</sequence>
<dbReference type="UniPathway" id="UPA00326"/>
<evidence type="ECO:0000256" key="3">
    <source>
        <dbReference type="ARBA" id="ARBA00012274"/>
    </source>
</evidence>
<keyword evidence="8" id="KW-1185">Reference proteome</keyword>
<dbReference type="CDD" id="cd01049">
    <property type="entry name" value="RNRR2"/>
    <property type="match status" value="1"/>
</dbReference>
<dbReference type="NCBIfam" id="NF006576">
    <property type="entry name" value="PRK09101.1"/>
    <property type="match status" value="1"/>
</dbReference>
<evidence type="ECO:0000313" key="8">
    <source>
        <dbReference type="Proteomes" id="UP000326777"/>
    </source>
</evidence>
<comment type="similarity">
    <text evidence="2">Belongs to the ribonucleoside diphosphate reductase small chain family.</text>
</comment>
<dbReference type="Proteomes" id="UP000326777">
    <property type="component" value="Genome"/>
</dbReference>
<evidence type="ECO:0000313" key="7">
    <source>
        <dbReference type="EMBL" id="QFR56179.1"/>
    </source>
</evidence>
<dbReference type="Pfam" id="PF00268">
    <property type="entry name" value="Ribonuc_red_sm"/>
    <property type="match status" value="1"/>
</dbReference>
<keyword evidence="4" id="KW-0479">Metal-binding</keyword>
<keyword evidence="5" id="KW-0560">Oxidoreductase</keyword>
<dbReference type="InterPro" id="IPR033909">
    <property type="entry name" value="RNR_small"/>
</dbReference>
<dbReference type="GO" id="GO:0004748">
    <property type="term" value="F:ribonucleoside-diphosphate reductase activity, thioredoxin disulfide as acceptor"/>
    <property type="evidence" value="ECO:0007669"/>
    <property type="project" value="UniProtKB-EC"/>
</dbReference>
<dbReference type="PANTHER" id="PTHR23409">
    <property type="entry name" value="RIBONUCLEOSIDE-DIPHOSPHATE REDUCTASE SMALL CHAIN"/>
    <property type="match status" value="1"/>
</dbReference>
<dbReference type="InterPro" id="IPR000358">
    <property type="entry name" value="RNR_small_fam"/>
</dbReference>
<evidence type="ECO:0000256" key="4">
    <source>
        <dbReference type="ARBA" id="ARBA00022723"/>
    </source>
</evidence>
<evidence type="ECO:0000256" key="1">
    <source>
        <dbReference type="ARBA" id="ARBA00001962"/>
    </source>
</evidence>
<dbReference type="Gene3D" id="1.10.620.20">
    <property type="entry name" value="Ribonucleotide Reductase, subunit A"/>
    <property type="match status" value="1"/>
</dbReference>
<proteinExistence type="inferred from homology"/>
<reference evidence="8" key="1">
    <citation type="submission" date="2019-06" db="EMBL/GenBank/DDBJ databases">
        <title>Complete genome sequence of Serratia marcescens phage Muldoon.</title>
        <authorList>
            <person name="Campbell S."/>
            <person name="Atkinson C."/>
            <person name="Moreland R."/>
            <person name="Liu M."/>
            <person name="Ramsey J."/>
            <person name="Leavitt J."/>
        </authorList>
    </citation>
    <scope>NUCLEOTIDE SEQUENCE [LARGE SCALE GENOMIC DNA]</scope>
</reference>
<dbReference type="PANTHER" id="PTHR23409:SF18">
    <property type="entry name" value="RIBONUCLEOSIDE-DIPHOSPHATE REDUCTASE SUBUNIT M2"/>
    <property type="match status" value="1"/>
</dbReference>
<comment type="cofactor">
    <cofactor evidence="1">
        <name>Fe cation</name>
        <dbReference type="ChEBI" id="CHEBI:24875"/>
    </cofactor>
</comment>
<dbReference type="GO" id="GO:0046872">
    <property type="term" value="F:metal ion binding"/>
    <property type="evidence" value="ECO:0007669"/>
    <property type="project" value="UniProtKB-KW"/>
</dbReference>
<dbReference type="SUPFAM" id="SSF47240">
    <property type="entry name" value="Ferritin-like"/>
    <property type="match status" value="1"/>
</dbReference>
<evidence type="ECO:0000256" key="6">
    <source>
        <dbReference type="ARBA" id="ARBA00023004"/>
    </source>
</evidence>
<protein>
    <recommendedName>
        <fullName evidence="3">ribonucleoside-diphosphate reductase</fullName>
        <ecNumber evidence="3">1.17.4.1</ecNumber>
    </recommendedName>
</protein>
<dbReference type="EC" id="1.17.4.1" evidence="3"/>
<evidence type="ECO:0000256" key="2">
    <source>
        <dbReference type="ARBA" id="ARBA00009303"/>
    </source>
</evidence>
<dbReference type="EMBL" id="MN095771">
    <property type="protein sequence ID" value="QFR56179.1"/>
    <property type="molecule type" value="Genomic_DNA"/>
</dbReference>